<gene>
    <name evidence="2" type="ORF">ICL16_17200</name>
</gene>
<evidence type="ECO:0000313" key="3">
    <source>
        <dbReference type="Proteomes" id="UP000629098"/>
    </source>
</evidence>
<dbReference type="EMBL" id="JACXAE010000060">
    <property type="protein sequence ID" value="MBD2773760.1"/>
    <property type="molecule type" value="Genomic_DNA"/>
</dbReference>
<feature type="region of interest" description="Disordered" evidence="1">
    <location>
        <begin position="556"/>
        <end position="618"/>
    </location>
</feature>
<dbReference type="Proteomes" id="UP000629098">
    <property type="component" value="Unassembled WGS sequence"/>
</dbReference>
<accession>A0A8J7CEP0</accession>
<keyword evidence="3" id="KW-1185">Reference proteome</keyword>
<evidence type="ECO:0000313" key="2">
    <source>
        <dbReference type="EMBL" id="MBD2773760.1"/>
    </source>
</evidence>
<sequence>MHQSSFANHIQGEMIGLAVGNHIIKIGSIWGAVADVATPEQLFTVCSSHKPSLMPTDESLLLQDHELVLKAIATLISGQSVELCSQCEWERKAILLSILHSEQILSSFSDGIISLSPLHPNVNDLLQSIWEAFYETDIPYKPTNKQIRPQIEDKQALIVLDDDGKLFEFEVLELMNVASKCTFLIASSTKRIQRFISINAIEEGRRQEAEGRRFISHRDSNLEESLCTILTEPKYLQLVVASIVADGISLFTNLVQQQRVEPKMTAEIDAIVQIIELGLKTNRWGDVLYLVEAVEGAIALSRRWGLWKQVLQWGLQAAQAKQDLCAEAWALHQLGTRALCLGENTDAINYLQTAIQIREFLNDSTGVSIGTHNVNLLSTTELVNPQSSLVENMLSRMNVVVEPSSHQFTPKRVLVSPLRILTTGILVGGGLFAWFNSHRFIPAPVVQTPRQKISTPAPMMETPHQDVSTPAPVQTFRRNVSTPAPSTLLPEYKPTVNPPLTPKINEYEPTRGKVNNSKIVPTTPPTLPTPIPSVPEQPNIKLIPTPIEPQKVELIPTPTPEQPKVEPTLTPTPTPTETPEQVSSPTPIFLPSIEETPTAEVIPTPAITVTPIEEQTAK</sequence>
<dbReference type="AlphaFoldDB" id="A0A8J7CEP0"/>
<protein>
    <submittedName>
        <fullName evidence="2">Uncharacterized protein</fullName>
    </submittedName>
</protein>
<organism evidence="2 3">
    <name type="scientific">Iningainema tapete BLCC-T55</name>
    <dbReference type="NCBI Taxonomy" id="2748662"/>
    <lineage>
        <taxon>Bacteria</taxon>
        <taxon>Bacillati</taxon>
        <taxon>Cyanobacteriota</taxon>
        <taxon>Cyanophyceae</taxon>
        <taxon>Nostocales</taxon>
        <taxon>Scytonemataceae</taxon>
        <taxon>Iningainema tapete</taxon>
    </lineage>
</organism>
<dbReference type="Gene3D" id="1.25.40.10">
    <property type="entry name" value="Tetratricopeptide repeat domain"/>
    <property type="match status" value="1"/>
</dbReference>
<dbReference type="InterPro" id="IPR011990">
    <property type="entry name" value="TPR-like_helical_dom_sf"/>
</dbReference>
<comment type="caution">
    <text evidence="2">The sequence shown here is derived from an EMBL/GenBank/DDBJ whole genome shotgun (WGS) entry which is preliminary data.</text>
</comment>
<reference evidence="2" key="1">
    <citation type="submission" date="2020-09" db="EMBL/GenBank/DDBJ databases">
        <title>Iningainema tapete sp. nov. (Scytonemataceae, Cyanobacteria) from greenhouses in central Florida (USA) produces two types of nodularin with biosynthetic potential for microcystin-LR and anabaenopeptins.</title>
        <authorList>
            <person name="Berthold D.E."/>
            <person name="Lefler F.W."/>
            <person name="Huang I.-S."/>
            <person name="Abdulla H."/>
            <person name="Zimba P.V."/>
            <person name="Laughinghouse H.D. IV."/>
        </authorList>
    </citation>
    <scope>NUCLEOTIDE SEQUENCE</scope>
    <source>
        <strain evidence="2">BLCCT55</strain>
    </source>
</reference>
<feature type="compositionally biased region" description="Pro residues" evidence="1">
    <location>
        <begin position="522"/>
        <end position="535"/>
    </location>
</feature>
<dbReference type="RefSeq" id="WP_190829934.1">
    <property type="nucleotide sequence ID" value="NZ_CAWPPI010000060.1"/>
</dbReference>
<feature type="compositionally biased region" description="Low complexity" evidence="1">
    <location>
        <begin position="577"/>
        <end position="587"/>
    </location>
</feature>
<evidence type="ECO:0000256" key="1">
    <source>
        <dbReference type="SAM" id="MobiDB-lite"/>
    </source>
</evidence>
<feature type="region of interest" description="Disordered" evidence="1">
    <location>
        <begin position="482"/>
        <end position="537"/>
    </location>
</feature>
<proteinExistence type="predicted"/>
<name>A0A8J7CEP0_9CYAN</name>